<protein>
    <submittedName>
        <fullName evidence="1">Glycosyltransferase</fullName>
    </submittedName>
</protein>
<dbReference type="AlphaFoldDB" id="A0A1Y0IEX1"/>
<name>A0A1Y0IEX1_9GAMM</name>
<dbReference type="SUPFAM" id="SSF53756">
    <property type="entry name" value="UDP-Glycosyltransferase/glycogen phosphorylase"/>
    <property type="match status" value="1"/>
</dbReference>
<dbReference type="Proteomes" id="UP000196027">
    <property type="component" value="Chromosome"/>
</dbReference>
<dbReference type="KEGG" id="ome:OLMES_5104"/>
<dbReference type="Gene3D" id="3.40.50.2000">
    <property type="entry name" value="Glycogen Phosphorylase B"/>
    <property type="match status" value="1"/>
</dbReference>
<proteinExistence type="predicted"/>
<dbReference type="Pfam" id="PF13692">
    <property type="entry name" value="Glyco_trans_1_4"/>
    <property type="match status" value="1"/>
</dbReference>
<gene>
    <name evidence="1" type="ORF">OLMES_5104</name>
</gene>
<evidence type="ECO:0000313" key="1">
    <source>
        <dbReference type="EMBL" id="ARU59088.1"/>
    </source>
</evidence>
<dbReference type="GO" id="GO:0016740">
    <property type="term" value="F:transferase activity"/>
    <property type="evidence" value="ECO:0007669"/>
    <property type="project" value="UniProtKB-KW"/>
</dbReference>
<keyword evidence="1" id="KW-0808">Transferase</keyword>
<organism evidence="1 2">
    <name type="scientific">Oleiphilus messinensis</name>
    <dbReference type="NCBI Taxonomy" id="141451"/>
    <lineage>
        <taxon>Bacteria</taxon>
        <taxon>Pseudomonadati</taxon>
        <taxon>Pseudomonadota</taxon>
        <taxon>Gammaproteobacteria</taxon>
        <taxon>Oceanospirillales</taxon>
        <taxon>Oleiphilaceae</taxon>
        <taxon>Oleiphilus</taxon>
    </lineage>
</organism>
<dbReference type="EMBL" id="CP021425">
    <property type="protein sequence ID" value="ARU59088.1"/>
    <property type="molecule type" value="Genomic_DNA"/>
</dbReference>
<keyword evidence="2" id="KW-1185">Reference proteome</keyword>
<evidence type="ECO:0000313" key="2">
    <source>
        <dbReference type="Proteomes" id="UP000196027"/>
    </source>
</evidence>
<dbReference type="OrthoDB" id="9807209at2"/>
<dbReference type="RefSeq" id="WP_087463798.1">
    <property type="nucleotide sequence ID" value="NZ_CP021425.1"/>
</dbReference>
<reference evidence="1 2" key="1">
    <citation type="submission" date="2017-05" db="EMBL/GenBank/DDBJ databases">
        <title>Genomic insights into alkan degradation activity of Oleiphilus messinensis.</title>
        <authorList>
            <person name="Kozyavkin S.A."/>
            <person name="Slesarev A.I."/>
            <person name="Golyshin P.N."/>
            <person name="Korzhenkov A."/>
            <person name="Golyshina O.N."/>
            <person name="Toshchakov S.V."/>
        </authorList>
    </citation>
    <scope>NUCLEOTIDE SEQUENCE [LARGE SCALE GENOMIC DNA]</scope>
    <source>
        <strain evidence="1 2">ME102</strain>
    </source>
</reference>
<sequence>MTNEKAPLKVLVIGWVWPEPKSSAAGSHMLSLLRLFIHSGYHVTFASAAQTTPLMADLQEEGVVSQPIALNDSSFDDFVLGLNPEIVLFDRFMMEEQYGWRVEKCCPQALRILDTEDLQFLRQARHDAHKANTVDIDAYLHSDLAKREIAAIYRSDISLIISEAEMSLLTRHFRVPSSQLHYFPFVLHAADIPELFIPFSERQHCVSIGNFRHAPNWDSVLRLSRLWPQIRRRLPNAELHIYGAYMPPKAMQLHKPETGFQVRGWAEDARETLSQARLCLAPLQFGAGQKGKLLDAMVAGTPSITSAIGAEGMCDSFPWPGAIGNDDESFIAHTIELYQSPALWQAAQDNIEPILNNLYLANHREHYLMNRIQSLILGLDQHRHRHFMGALLRHHSLKSTQYMSQWIEAKNRLAKDDESC</sequence>
<accession>A0A1Y0IEX1</accession>